<gene>
    <name evidence="2" type="ORF">C7B65_13445</name>
</gene>
<protein>
    <submittedName>
        <fullName evidence="2">DUF4230 domain-containing protein</fullName>
    </submittedName>
</protein>
<sequence>MNTANLFQTAIQSTANKLNRQIGLIGVSALVAIMVLWFVFAKPVSIDKTWVRNLIFSGVQDASEFVTATVDGKVAVTLEETTKKLKYFPVGKTHLVYEGVGKVQAGLDLTKLEVLEFDSSQHSIRISLPAAHIVAVNLDLDRSSTLASYREYFGAKAGAEEYEKVQRQAIDVIRKEACESKILKAASNNATQQLEVILTKAGFEKIKIDTRFDSPKCNL</sequence>
<organism evidence="2 3">
    <name type="scientific">Phormidesmis priestleyi ULC007</name>
    <dbReference type="NCBI Taxonomy" id="1920490"/>
    <lineage>
        <taxon>Bacteria</taxon>
        <taxon>Bacillati</taxon>
        <taxon>Cyanobacteriota</taxon>
        <taxon>Cyanophyceae</taxon>
        <taxon>Leptolyngbyales</taxon>
        <taxon>Leptolyngbyaceae</taxon>
        <taxon>Phormidesmis</taxon>
    </lineage>
</organism>
<dbReference type="Proteomes" id="UP000238634">
    <property type="component" value="Unassembled WGS sequence"/>
</dbReference>
<dbReference type="EMBL" id="PVWG01000013">
    <property type="protein sequence ID" value="PSB19014.1"/>
    <property type="molecule type" value="Genomic_DNA"/>
</dbReference>
<dbReference type="OrthoDB" id="574594at2"/>
<dbReference type="AlphaFoldDB" id="A0A2T1DEY5"/>
<name>A0A2T1DEY5_9CYAN</name>
<dbReference type="Pfam" id="PF14014">
    <property type="entry name" value="DUF4230"/>
    <property type="match status" value="1"/>
</dbReference>
<evidence type="ECO:0000313" key="2">
    <source>
        <dbReference type="EMBL" id="PSB19014.1"/>
    </source>
</evidence>
<evidence type="ECO:0000313" key="3">
    <source>
        <dbReference type="Proteomes" id="UP000238634"/>
    </source>
</evidence>
<dbReference type="InterPro" id="IPR025324">
    <property type="entry name" value="DUF4230"/>
</dbReference>
<keyword evidence="1" id="KW-0472">Membrane</keyword>
<accession>A0A2T1DEY5</accession>
<dbReference type="RefSeq" id="WP_073072259.1">
    <property type="nucleotide sequence ID" value="NZ_MPPI01000014.1"/>
</dbReference>
<keyword evidence="1" id="KW-0812">Transmembrane</keyword>
<keyword evidence="1" id="KW-1133">Transmembrane helix</keyword>
<keyword evidence="3" id="KW-1185">Reference proteome</keyword>
<proteinExistence type="predicted"/>
<reference evidence="2 3" key="2">
    <citation type="submission" date="2018-03" db="EMBL/GenBank/DDBJ databases">
        <title>The ancient ancestry and fast evolution of plastids.</title>
        <authorList>
            <person name="Moore K.R."/>
            <person name="Magnabosco C."/>
            <person name="Momper L."/>
            <person name="Gold D.A."/>
            <person name="Bosak T."/>
            <person name="Fournier G.P."/>
        </authorList>
    </citation>
    <scope>NUCLEOTIDE SEQUENCE [LARGE SCALE GENOMIC DNA]</scope>
    <source>
        <strain evidence="2 3">ULC007</strain>
    </source>
</reference>
<reference evidence="2 3" key="1">
    <citation type="submission" date="2018-02" db="EMBL/GenBank/DDBJ databases">
        <authorList>
            <person name="Cohen D.B."/>
            <person name="Kent A.D."/>
        </authorList>
    </citation>
    <scope>NUCLEOTIDE SEQUENCE [LARGE SCALE GENOMIC DNA]</scope>
    <source>
        <strain evidence="2 3">ULC007</strain>
    </source>
</reference>
<evidence type="ECO:0000256" key="1">
    <source>
        <dbReference type="SAM" id="Phobius"/>
    </source>
</evidence>
<feature type="transmembrane region" description="Helical" evidence="1">
    <location>
        <begin position="21"/>
        <end position="40"/>
    </location>
</feature>
<comment type="caution">
    <text evidence="2">The sequence shown here is derived from an EMBL/GenBank/DDBJ whole genome shotgun (WGS) entry which is preliminary data.</text>
</comment>